<dbReference type="AlphaFoldDB" id="A0A2W5RTK4"/>
<proteinExistence type="predicted"/>
<sequence length="68" mass="7776">MLKFTDNQKIEHVFNLENLVHVHVRKSDEKNVTLTMHTLGPHTIPLTVDSKTAAFVLSELGEHYALEH</sequence>
<reference evidence="1 2" key="1">
    <citation type="submission" date="2017-11" db="EMBL/GenBank/DDBJ databases">
        <title>Infants hospitalized years apart are colonized by the same room-sourced microbial strains.</title>
        <authorList>
            <person name="Brooks B."/>
            <person name="Olm M.R."/>
            <person name="Firek B.A."/>
            <person name="Baker R."/>
            <person name="Thomas B.C."/>
            <person name="Morowitz M.J."/>
            <person name="Banfield J.F."/>
        </authorList>
    </citation>
    <scope>NUCLEOTIDE SEQUENCE [LARGE SCALE GENOMIC DNA]</scope>
    <source>
        <strain evidence="1">S2_003_000_R3_20</strain>
    </source>
</reference>
<accession>A0A2W5RTK4</accession>
<evidence type="ECO:0000313" key="2">
    <source>
        <dbReference type="Proteomes" id="UP000249282"/>
    </source>
</evidence>
<dbReference type="Proteomes" id="UP000249282">
    <property type="component" value="Unassembled WGS sequence"/>
</dbReference>
<gene>
    <name evidence="1" type="ORF">DI542_00895</name>
</gene>
<name>A0A2W5RTK4_ACIJO</name>
<organism evidence="1 2">
    <name type="scientific">Acinetobacter johnsonii</name>
    <dbReference type="NCBI Taxonomy" id="40214"/>
    <lineage>
        <taxon>Bacteria</taxon>
        <taxon>Pseudomonadati</taxon>
        <taxon>Pseudomonadota</taxon>
        <taxon>Gammaproteobacteria</taxon>
        <taxon>Moraxellales</taxon>
        <taxon>Moraxellaceae</taxon>
        <taxon>Acinetobacter</taxon>
    </lineage>
</organism>
<comment type="caution">
    <text evidence="1">The sequence shown here is derived from an EMBL/GenBank/DDBJ whole genome shotgun (WGS) entry which is preliminary data.</text>
</comment>
<evidence type="ECO:0000313" key="1">
    <source>
        <dbReference type="EMBL" id="PZQ93761.1"/>
    </source>
</evidence>
<dbReference type="EMBL" id="QFQJ01000002">
    <property type="protein sequence ID" value="PZQ93761.1"/>
    <property type="molecule type" value="Genomic_DNA"/>
</dbReference>
<protein>
    <submittedName>
        <fullName evidence="1">Uncharacterized protein</fullName>
    </submittedName>
</protein>